<keyword evidence="1" id="KW-1133">Transmembrane helix</keyword>
<keyword evidence="1" id="KW-0812">Transmembrane</keyword>
<dbReference type="STRING" id="272943.RSP_2087"/>
<name>Q3J4P2_CERS4</name>
<dbReference type="OrthoDB" id="7362327at2"/>
<reference evidence="3" key="1">
    <citation type="submission" date="2005-09" db="EMBL/GenBank/DDBJ databases">
        <title>Complete sequence of chromosome 1 of Rhodobacter sphaeroides 2.4.1.</title>
        <authorList>
            <person name="Copeland A."/>
            <person name="Lucas S."/>
            <person name="Lapidus A."/>
            <person name="Barry K."/>
            <person name="Detter J.C."/>
            <person name="Glavina T."/>
            <person name="Hammon N."/>
            <person name="Israni S."/>
            <person name="Pitluck S."/>
            <person name="Richardson P."/>
            <person name="Mackenzie C."/>
            <person name="Choudhary M."/>
            <person name="Larimer F."/>
            <person name="Hauser L.J."/>
            <person name="Land M."/>
            <person name="Donohue T.J."/>
            <person name="Kaplan S."/>
        </authorList>
    </citation>
    <scope>NUCLEOTIDE SEQUENCE [LARGE SCALE GENOMIC DNA]</scope>
    <source>
        <strain evidence="3">ATCC 17023 / DSM 158 / JCM 6121 / CCUG 31486 / LMG 2827 / NBRC 12203 / NCIMB 8253 / ATH 2.4.1.</strain>
    </source>
</reference>
<dbReference type="AlphaFoldDB" id="Q3J4P2"/>
<evidence type="ECO:0008006" key="4">
    <source>
        <dbReference type="Google" id="ProtNLM"/>
    </source>
</evidence>
<evidence type="ECO:0000313" key="3">
    <source>
        <dbReference type="Proteomes" id="UP000002703"/>
    </source>
</evidence>
<dbReference type="EnsemblBacteria" id="ABA78242">
    <property type="protein sequence ID" value="ABA78242"/>
    <property type="gene ID" value="RSP_2087"/>
</dbReference>
<gene>
    <name evidence="2" type="ORF">RSP_2087</name>
</gene>
<evidence type="ECO:0000256" key="1">
    <source>
        <dbReference type="SAM" id="Phobius"/>
    </source>
</evidence>
<accession>Q3J4P2</accession>
<proteinExistence type="predicted"/>
<keyword evidence="3" id="KW-1185">Reference proteome</keyword>
<feature type="transmembrane region" description="Helical" evidence="1">
    <location>
        <begin position="62"/>
        <end position="80"/>
    </location>
</feature>
<evidence type="ECO:0000313" key="2">
    <source>
        <dbReference type="EMBL" id="ABA78242.1"/>
    </source>
</evidence>
<dbReference type="eggNOG" id="ENOG5031BIH">
    <property type="taxonomic scope" value="Bacteria"/>
</dbReference>
<dbReference type="Proteomes" id="UP000002703">
    <property type="component" value="Chromosome 1"/>
</dbReference>
<dbReference type="KEGG" id="rsp:RSP_2087"/>
<dbReference type="PATRIC" id="fig|272943.9.peg.978"/>
<keyword evidence="1" id="KW-0472">Membrane</keyword>
<organism evidence="2 3">
    <name type="scientific">Cereibacter sphaeroides (strain ATCC 17023 / DSM 158 / JCM 6121 / CCUG 31486 / LMG 2827 / NBRC 12203 / NCIMB 8253 / ATH 2.4.1.)</name>
    <name type="common">Rhodobacter sphaeroides</name>
    <dbReference type="NCBI Taxonomy" id="272943"/>
    <lineage>
        <taxon>Bacteria</taxon>
        <taxon>Pseudomonadati</taxon>
        <taxon>Pseudomonadota</taxon>
        <taxon>Alphaproteobacteria</taxon>
        <taxon>Rhodobacterales</taxon>
        <taxon>Paracoccaceae</taxon>
        <taxon>Cereibacter</taxon>
    </lineage>
</organism>
<protein>
    <recommendedName>
        <fullName evidence="4">DUF3329 domain-containing protein</fullName>
    </recommendedName>
</protein>
<dbReference type="EMBL" id="CP000143">
    <property type="protein sequence ID" value="ABA78242.1"/>
    <property type="molecule type" value="Genomic_DNA"/>
</dbReference>
<sequence length="86" mass="9638">MSRGEAAATSRYPGNGGRGRLRLMQLIDPNHPFFRAAWRRWLTAILPIAWSGVEFFALHSPIWAVIFLLLGAYAFWVLVIKGPDAA</sequence>